<feature type="domain" description="HTH araC/xylS-type" evidence="4">
    <location>
        <begin position="191"/>
        <end position="289"/>
    </location>
</feature>
<dbReference type="RefSeq" id="WP_377564135.1">
    <property type="nucleotide sequence ID" value="NZ_JBHTJZ010000011.1"/>
</dbReference>
<dbReference type="PANTHER" id="PTHR43280:SF2">
    <property type="entry name" value="HTH-TYPE TRANSCRIPTIONAL REGULATOR EXSA"/>
    <property type="match status" value="1"/>
</dbReference>
<evidence type="ECO:0000259" key="4">
    <source>
        <dbReference type="PROSITE" id="PS01124"/>
    </source>
</evidence>
<evidence type="ECO:0000313" key="5">
    <source>
        <dbReference type="EMBL" id="MFD0959856.1"/>
    </source>
</evidence>
<dbReference type="PANTHER" id="PTHR43280">
    <property type="entry name" value="ARAC-FAMILY TRANSCRIPTIONAL REGULATOR"/>
    <property type="match status" value="1"/>
</dbReference>
<evidence type="ECO:0000256" key="1">
    <source>
        <dbReference type="ARBA" id="ARBA00023015"/>
    </source>
</evidence>
<dbReference type="Pfam" id="PF12833">
    <property type="entry name" value="HTH_18"/>
    <property type="match status" value="1"/>
</dbReference>
<protein>
    <submittedName>
        <fullName evidence="5">Helix-turn-helix transcriptional regulator</fullName>
    </submittedName>
</protein>
<proteinExistence type="predicted"/>
<keyword evidence="1" id="KW-0805">Transcription regulation</keyword>
<evidence type="ECO:0000313" key="6">
    <source>
        <dbReference type="Proteomes" id="UP001596989"/>
    </source>
</evidence>
<keyword evidence="2" id="KW-0238">DNA-binding</keyword>
<dbReference type="Proteomes" id="UP001596989">
    <property type="component" value="Unassembled WGS sequence"/>
</dbReference>
<keyword evidence="6" id="KW-1185">Reference proteome</keyword>
<dbReference type="SUPFAM" id="SSF46689">
    <property type="entry name" value="Homeodomain-like"/>
    <property type="match status" value="2"/>
</dbReference>
<dbReference type="InterPro" id="IPR009057">
    <property type="entry name" value="Homeodomain-like_sf"/>
</dbReference>
<evidence type="ECO:0000256" key="2">
    <source>
        <dbReference type="ARBA" id="ARBA00023125"/>
    </source>
</evidence>
<dbReference type="InterPro" id="IPR018060">
    <property type="entry name" value="HTH_AraC"/>
</dbReference>
<dbReference type="SMART" id="SM00342">
    <property type="entry name" value="HTH_ARAC"/>
    <property type="match status" value="1"/>
</dbReference>
<sequence>MSAKAVTSLRTGSTPVFHKRYLERSCTLTHVRLLQLHDQCMHAAQGRTRQNSYSLLYMLSGSGVLQTEEAELQLSQRHAAWLKPDYAYRVSSDTREPLRLVAVDWQPIGGLLRHHAALQDFNNCRVIADHTGMDGLLIDMMRELTHKDEYALPMVDVLVSRLIMVALRGLRGSTLKESPVDKSPNRTELVYRAVQYIDQEVDSMTELGEVAKRLGYSHSHLSHAFREEMGVSMQAYWAQRRMMRAMSRLQSGHSSITQISEYLHYRSIHAFSKAFKKATGFTPSEYQALYGSDDREGYPI</sequence>
<dbReference type="PROSITE" id="PS01124">
    <property type="entry name" value="HTH_ARAC_FAMILY_2"/>
    <property type="match status" value="1"/>
</dbReference>
<evidence type="ECO:0000256" key="3">
    <source>
        <dbReference type="ARBA" id="ARBA00023163"/>
    </source>
</evidence>
<organism evidence="5 6">
    <name type="scientific">Paenibacillus chungangensis</name>
    <dbReference type="NCBI Taxonomy" id="696535"/>
    <lineage>
        <taxon>Bacteria</taxon>
        <taxon>Bacillati</taxon>
        <taxon>Bacillota</taxon>
        <taxon>Bacilli</taxon>
        <taxon>Bacillales</taxon>
        <taxon>Paenibacillaceae</taxon>
        <taxon>Paenibacillus</taxon>
    </lineage>
</organism>
<dbReference type="Gene3D" id="1.10.10.60">
    <property type="entry name" value="Homeodomain-like"/>
    <property type="match status" value="2"/>
</dbReference>
<reference evidence="6" key="1">
    <citation type="journal article" date="2019" name="Int. J. Syst. Evol. Microbiol.">
        <title>The Global Catalogue of Microorganisms (GCM) 10K type strain sequencing project: providing services to taxonomists for standard genome sequencing and annotation.</title>
        <authorList>
            <consortium name="The Broad Institute Genomics Platform"/>
            <consortium name="The Broad Institute Genome Sequencing Center for Infectious Disease"/>
            <person name="Wu L."/>
            <person name="Ma J."/>
        </authorList>
    </citation>
    <scope>NUCLEOTIDE SEQUENCE [LARGE SCALE GENOMIC DNA]</scope>
    <source>
        <strain evidence="6">CCUG 59129</strain>
    </source>
</reference>
<gene>
    <name evidence="5" type="ORF">ACFQ2I_10680</name>
</gene>
<accession>A0ABW3HQV2</accession>
<dbReference type="EMBL" id="JBHTJZ010000011">
    <property type="protein sequence ID" value="MFD0959856.1"/>
    <property type="molecule type" value="Genomic_DNA"/>
</dbReference>
<name>A0ABW3HQV2_9BACL</name>
<comment type="caution">
    <text evidence="5">The sequence shown here is derived from an EMBL/GenBank/DDBJ whole genome shotgun (WGS) entry which is preliminary data.</text>
</comment>
<keyword evidence="3" id="KW-0804">Transcription</keyword>